<comment type="similarity">
    <text evidence="2 9">Belongs to the iron/manganese superoxide dismutase family.</text>
</comment>
<feature type="binding site" evidence="8">
    <location>
        <position position="179"/>
    </location>
    <ligand>
        <name>Mn(2+)</name>
        <dbReference type="ChEBI" id="CHEBI:29035"/>
    </ligand>
</feature>
<evidence type="ECO:0000256" key="1">
    <source>
        <dbReference type="ARBA" id="ARBA00002170"/>
    </source>
</evidence>
<evidence type="ECO:0000256" key="6">
    <source>
        <dbReference type="ARBA" id="ARBA00023211"/>
    </source>
</evidence>
<dbReference type="Pfam" id="PF00081">
    <property type="entry name" value="Sod_Fe_N"/>
    <property type="match status" value="1"/>
</dbReference>
<reference evidence="12" key="1">
    <citation type="submission" date="2022-07" db="EMBL/GenBank/DDBJ databases">
        <authorList>
            <person name="Trinca V."/>
            <person name="Uliana J.V.C."/>
            <person name="Torres T.T."/>
            <person name="Ward R.J."/>
            <person name="Monesi N."/>
        </authorList>
    </citation>
    <scope>NUCLEOTIDE SEQUENCE</scope>
    <source>
        <strain evidence="12">HSMRA1968</strain>
        <tissue evidence="12">Whole embryos</tissue>
    </source>
</reference>
<evidence type="ECO:0000256" key="5">
    <source>
        <dbReference type="ARBA" id="ARBA00023002"/>
    </source>
</evidence>
<evidence type="ECO:0000256" key="3">
    <source>
        <dbReference type="ARBA" id="ARBA00012682"/>
    </source>
</evidence>
<dbReference type="OrthoDB" id="239262at2759"/>
<dbReference type="EC" id="1.15.1.1" evidence="3 9"/>
<evidence type="ECO:0000313" key="13">
    <source>
        <dbReference type="Proteomes" id="UP001151699"/>
    </source>
</evidence>
<evidence type="ECO:0000256" key="8">
    <source>
        <dbReference type="PIRSR" id="PIRSR000349-1"/>
    </source>
</evidence>
<dbReference type="InterPro" id="IPR001189">
    <property type="entry name" value="Mn/Fe_SOD"/>
</dbReference>
<sequence length="218" mass="24527">MLSLRQKTTPLGNAVAGFFRSKHTLPDLPYDYKALEPIICAEIMELHHKKHHQAYVTNYNAAEEQLADALQKNDTTKIVGLQNAIRFNGGGHLNHDIFWKNLTPKTTNLSPELKQSVEATYGDFETFKKTLITTTAAIQGSGWGWLGYNKLTKSLQITTCANQDPLQATTGLIPLLGIDVWEHAYYLQYKNVRPDYVESIFDIINWNDVSARFAAAKA</sequence>
<evidence type="ECO:0000256" key="7">
    <source>
        <dbReference type="ARBA" id="ARBA00049204"/>
    </source>
</evidence>
<evidence type="ECO:0000259" key="10">
    <source>
        <dbReference type="Pfam" id="PF00081"/>
    </source>
</evidence>
<dbReference type="SUPFAM" id="SSF54719">
    <property type="entry name" value="Fe,Mn superoxide dismutase (SOD), C-terminal domain"/>
    <property type="match status" value="1"/>
</dbReference>
<comment type="catalytic activity">
    <reaction evidence="7 9">
        <text>2 superoxide + 2 H(+) = H2O2 + O2</text>
        <dbReference type="Rhea" id="RHEA:20696"/>
        <dbReference type="ChEBI" id="CHEBI:15378"/>
        <dbReference type="ChEBI" id="CHEBI:15379"/>
        <dbReference type="ChEBI" id="CHEBI:16240"/>
        <dbReference type="ChEBI" id="CHEBI:18421"/>
        <dbReference type="EC" id="1.15.1.1"/>
    </reaction>
</comment>
<accession>A0A9Q0NA80</accession>
<dbReference type="InterPro" id="IPR019833">
    <property type="entry name" value="Mn/Fe_SOD_BS"/>
</dbReference>
<dbReference type="Proteomes" id="UP001151699">
    <property type="component" value="Chromosome A"/>
</dbReference>
<dbReference type="PANTHER" id="PTHR11404">
    <property type="entry name" value="SUPEROXIDE DISMUTASE 2"/>
    <property type="match status" value="1"/>
</dbReference>
<protein>
    <recommendedName>
        <fullName evidence="3 9">Superoxide dismutase</fullName>
        <ecNumber evidence="3 9">1.15.1.1</ecNumber>
    </recommendedName>
</protein>
<feature type="binding site" evidence="8">
    <location>
        <position position="95"/>
    </location>
    <ligand>
        <name>Mn(2+)</name>
        <dbReference type="ChEBI" id="CHEBI:29035"/>
    </ligand>
</feature>
<dbReference type="InterPro" id="IPR036324">
    <property type="entry name" value="Mn/Fe_SOD_N_sf"/>
</dbReference>
<dbReference type="GO" id="GO:0005739">
    <property type="term" value="C:mitochondrion"/>
    <property type="evidence" value="ECO:0007669"/>
    <property type="project" value="TreeGrafter"/>
</dbReference>
<dbReference type="FunFam" id="1.10.287.990:FF:000001">
    <property type="entry name" value="Superoxide dismutase"/>
    <property type="match status" value="1"/>
</dbReference>
<comment type="function">
    <text evidence="9">Destroys radicals which are normally produced within the cells and which are toxic to biological systems.</text>
</comment>
<name>A0A9Q0NA80_9DIPT</name>
<gene>
    <name evidence="12" type="primary">Sod2</name>
    <name evidence="12" type="ORF">Bhyg_01803</name>
</gene>
<feature type="domain" description="Manganese/iron superoxide dismutase N-terminal" evidence="10">
    <location>
        <begin position="22"/>
        <end position="102"/>
    </location>
</feature>
<dbReference type="PROSITE" id="PS00088">
    <property type="entry name" value="SOD_MN"/>
    <property type="match status" value="1"/>
</dbReference>
<keyword evidence="5 9" id="KW-0560">Oxidoreductase</keyword>
<dbReference type="InterPro" id="IPR036314">
    <property type="entry name" value="SOD_C_sf"/>
</dbReference>
<dbReference type="Pfam" id="PF02777">
    <property type="entry name" value="Sod_Fe_C"/>
    <property type="match status" value="1"/>
</dbReference>
<evidence type="ECO:0000256" key="4">
    <source>
        <dbReference type="ARBA" id="ARBA00022723"/>
    </source>
</evidence>
<dbReference type="PIRSF" id="PIRSF000349">
    <property type="entry name" value="SODismutase"/>
    <property type="match status" value="1"/>
</dbReference>
<proteinExistence type="inferred from homology"/>
<dbReference type="InterPro" id="IPR019831">
    <property type="entry name" value="Mn/Fe_SOD_N"/>
</dbReference>
<comment type="caution">
    <text evidence="12">The sequence shown here is derived from an EMBL/GenBank/DDBJ whole genome shotgun (WGS) entry which is preliminary data.</text>
</comment>
<feature type="binding site" evidence="8">
    <location>
        <position position="47"/>
    </location>
    <ligand>
        <name>Mn(2+)</name>
        <dbReference type="ChEBI" id="CHEBI:29035"/>
    </ligand>
</feature>
<evidence type="ECO:0000256" key="9">
    <source>
        <dbReference type="RuleBase" id="RU000414"/>
    </source>
</evidence>
<dbReference type="PRINTS" id="PR01703">
    <property type="entry name" value="MNSODISMTASE"/>
</dbReference>
<dbReference type="GO" id="GO:0030145">
    <property type="term" value="F:manganese ion binding"/>
    <property type="evidence" value="ECO:0007669"/>
    <property type="project" value="TreeGrafter"/>
</dbReference>
<keyword evidence="4 8" id="KW-0479">Metal-binding</keyword>
<dbReference type="FunFam" id="3.55.40.20:FF:000004">
    <property type="entry name" value="Superoxide dismutase [Fe]"/>
    <property type="match status" value="1"/>
</dbReference>
<dbReference type="InterPro" id="IPR019832">
    <property type="entry name" value="Mn/Fe_SOD_C"/>
</dbReference>
<dbReference type="SUPFAM" id="SSF46609">
    <property type="entry name" value="Fe,Mn superoxide dismutase (SOD), N-terminal domain"/>
    <property type="match status" value="1"/>
</dbReference>
<organism evidence="12 13">
    <name type="scientific">Pseudolycoriella hygida</name>
    <dbReference type="NCBI Taxonomy" id="35572"/>
    <lineage>
        <taxon>Eukaryota</taxon>
        <taxon>Metazoa</taxon>
        <taxon>Ecdysozoa</taxon>
        <taxon>Arthropoda</taxon>
        <taxon>Hexapoda</taxon>
        <taxon>Insecta</taxon>
        <taxon>Pterygota</taxon>
        <taxon>Neoptera</taxon>
        <taxon>Endopterygota</taxon>
        <taxon>Diptera</taxon>
        <taxon>Nematocera</taxon>
        <taxon>Sciaroidea</taxon>
        <taxon>Sciaridae</taxon>
        <taxon>Pseudolycoriella</taxon>
    </lineage>
</organism>
<feature type="domain" description="Manganese/iron superoxide dismutase C-terminal" evidence="11">
    <location>
        <begin position="111"/>
        <end position="212"/>
    </location>
</feature>
<evidence type="ECO:0000259" key="11">
    <source>
        <dbReference type="Pfam" id="PF02777"/>
    </source>
</evidence>
<comment type="function">
    <text evidence="1">Destroys superoxide anion radicals which are normally produced within the cells and which are toxic to biological systems.</text>
</comment>
<dbReference type="PANTHER" id="PTHR11404:SF6">
    <property type="entry name" value="SUPEROXIDE DISMUTASE [MN], MITOCHONDRIAL"/>
    <property type="match status" value="1"/>
</dbReference>
<feature type="binding site" evidence="8">
    <location>
        <position position="183"/>
    </location>
    <ligand>
        <name>Mn(2+)</name>
        <dbReference type="ChEBI" id="CHEBI:29035"/>
    </ligand>
</feature>
<dbReference type="AlphaFoldDB" id="A0A9Q0NA80"/>
<evidence type="ECO:0000313" key="12">
    <source>
        <dbReference type="EMBL" id="KAJ6646590.1"/>
    </source>
</evidence>
<dbReference type="InterPro" id="IPR050265">
    <property type="entry name" value="Fe/Mn_Superoxide_Dismutase"/>
</dbReference>
<keyword evidence="13" id="KW-1185">Reference proteome</keyword>
<dbReference type="Gene3D" id="3.55.40.20">
    <property type="entry name" value="Iron/manganese superoxide dismutase, C-terminal domain"/>
    <property type="match status" value="1"/>
</dbReference>
<dbReference type="Gene3D" id="1.10.287.990">
    <property type="entry name" value="Fe,Mn superoxide dismutase (SOD) domain"/>
    <property type="match status" value="1"/>
</dbReference>
<dbReference type="GO" id="GO:0004784">
    <property type="term" value="F:superoxide dismutase activity"/>
    <property type="evidence" value="ECO:0007669"/>
    <property type="project" value="UniProtKB-EC"/>
</dbReference>
<keyword evidence="6" id="KW-0464">Manganese</keyword>
<evidence type="ECO:0000256" key="2">
    <source>
        <dbReference type="ARBA" id="ARBA00008714"/>
    </source>
</evidence>
<dbReference type="EMBL" id="WJQU01000001">
    <property type="protein sequence ID" value="KAJ6646590.1"/>
    <property type="molecule type" value="Genomic_DNA"/>
</dbReference>